<evidence type="ECO:0000256" key="3">
    <source>
        <dbReference type="ARBA" id="ARBA00023237"/>
    </source>
</evidence>
<gene>
    <name evidence="6" type="ORF">JRA39_000880</name>
</gene>
<dbReference type="InterPro" id="IPR013686">
    <property type="entry name" value="Polypept-transport_assoc_ShlB"/>
</dbReference>
<proteinExistence type="predicted"/>
<keyword evidence="3" id="KW-0998">Cell outer membrane</keyword>
<dbReference type="AlphaFoldDB" id="A0AAI9MVA3"/>
<keyword evidence="1" id="KW-1134">Transmembrane beta strand</keyword>
<feature type="domain" description="Haemolysin activator HlyB C-terminal" evidence="4">
    <location>
        <begin position="193"/>
        <end position="505"/>
    </location>
</feature>
<dbReference type="Pfam" id="PF08479">
    <property type="entry name" value="POTRA_2"/>
    <property type="match status" value="1"/>
</dbReference>
<protein>
    <submittedName>
        <fullName evidence="6">ShlB/FhaC/HecB family hemolysin secretion/activation protein</fullName>
    </submittedName>
</protein>
<dbReference type="GO" id="GO:0046819">
    <property type="term" value="P:protein secretion by the type V secretion system"/>
    <property type="evidence" value="ECO:0007669"/>
    <property type="project" value="TreeGrafter"/>
</dbReference>
<dbReference type="Gene3D" id="2.40.160.50">
    <property type="entry name" value="membrane protein fhac: a member of the omp85/tpsb transporter family"/>
    <property type="match status" value="1"/>
</dbReference>
<feature type="domain" description="Polypeptide-transport-associated ShlB-type" evidence="5">
    <location>
        <begin position="53"/>
        <end position="129"/>
    </location>
</feature>
<evidence type="ECO:0000256" key="2">
    <source>
        <dbReference type="ARBA" id="ARBA00022692"/>
    </source>
</evidence>
<keyword evidence="2" id="KW-0812">Transmembrane</keyword>
<dbReference type="InterPro" id="IPR051544">
    <property type="entry name" value="TPS_OM_transporter"/>
</dbReference>
<evidence type="ECO:0000256" key="1">
    <source>
        <dbReference type="ARBA" id="ARBA00022452"/>
    </source>
</evidence>
<reference evidence="6" key="1">
    <citation type="submission" date="2024-02" db="EMBL/GenBank/DDBJ databases">
        <authorList>
            <consortium name="Clinical and Environmental Microbiology Branch: Whole genome sequencing antimicrobial resistance pathogens in the healthcare setting"/>
        </authorList>
    </citation>
    <scope>NUCLEOTIDE SEQUENCE</scope>
    <source>
        <strain evidence="6">2020GO-00142</strain>
    </source>
</reference>
<dbReference type="InterPro" id="IPR005565">
    <property type="entry name" value="Hemolysn_activator_HlyB_C"/>
</dbReference>
<name>A0AAI9MVA3_PROST</name>
<dbReference type="GO" id="GO:0008320">
    <property type="term" value="F:protein transmembrane transporter activity"/>
    <property type="evidence" value="ECO:0007669"/>
    <property type="project" value="TreeGrafter"/>
</dbReference>
<dbReference type="EMBL" id="AAZDVE040000004">
    <property type="protein sequence ID" value="EMP9431865.1"/>
    <property type="molecule type" value="Genomic_DNA"/>
</dbReference>
<dbReference type="PANTHER" id="PTHR34597">
    <property type="entry name" value="SLR1661 PROTEIN"/>
    <property type="match status" value="1"/>
</dbReference>
<dbReference type="GO" id="GO:0098046">
    <property type="term" value="C:type V protein secretion system complex"/>
    <property type="evidence" value="ECO:0007669"/>
    <property type="project" value="TreeGrafter"/>
</dbReference>
<keyword evidence="1" id="KW-0472">Membrane</keyword>
<dbReference type="PANTHER" id="PTHR34597:SF3">
    <property type="entry name" value="OUTER MEMBRANE TRANSPORTER CDIB"/>
    <property type="match status" value="1"/>
</dbReference>
<evidence type="ECO:0000313" key="6">
    <source>
        <dbReference type="EMBL" id="EMP9431865.1"/>
    </source>
</evidence>
<evidence type="ECO:0000259" key="4">
    <source>
        <dbReference type="Pfam" id="PF03865"/>
    </source>
</evidence>
<dbReference type="Pfam" id="PF03865">
    <property type="entry name" value="ShlB"/>
    <property type="match status" value="1"/>
</dbReference>
<evidence type="ECO:0000259" key="5">
    <source>
        <dbReference type="Pfam" id="PF08479"/>
    </source>
</evidence>
<sequence length="541" mass="62028">MKEIPILLIGLFVLLRCISCYADKYSMSAQHLLKQTPTVRSVMQQPVMACVAIHQVHFSTLSPFPLITQKRLSQWKRRVEGQCVNDEALLLYADFLNAQLTELGYITSYIHYPKQALLLGVLRVELVPGKLGSIVHQETGHESHSLFSAFPLQKGEVIHLHPINQGLANLHNTQLIRHQIHIISDNQNNNLNQLVIQRQAIRAFKGRLLLESKASQQLPKHRISNVVMLANPLLLNDFFFGRLDSDIGSRAEKTLKSASILYSVPYHYWLWTLYAGYQENSMNQYLQSNEAMEIRYDSRSRLLSLQAEYLLHRTRTGSTSASIGTQIQTLDIFLEQYRLETQRRFSSYLLLGLSHKRDFVQGNAVFSFSVKQDVDWFGSTRAQVTGLEQARIYLLSIDYQRIFNLMGQSMYHRHELEVQLSHSKLDPLLELNSLSGNLGIRGFTNSLGIENGGDNTFKFKNEWGWFSPWFGVELYGALDYATGSTDRANLWQENHLIGTEIGLKGRFARMDYKLFIEAPLWYPDALKVNDVNFGVKVSFDY</sequence>
<comment type="caution">
    <text evidence="6">The sequence shown here is derived from an EMBL/GenBank/DDBJ whole genome shotgun (WGS) entry which is preliminary data.</text>
</comment>
<accession>A0AAI9MVA3</accession>
<organism evidence="6">
    <name type="scientific">Providencia stuartii</name>
    <dbReference type="NCBI Taxonomy" id="588"/>
    <lineage>
        <taxon>Bacteria</taxon>
        <taxon>Pseudomonadati</taxon>
        <taxon>Pseudomonadota</taxon>
        <taxon>Gammaproteobacteria</taxon>
        <taxon>Enterobacterales</taxon>
        <taxon>Morganellaceae</taxon>
        <taxon>Providencia</taxon>
    </lineage>
</organism>